<evidence type="ECO:0000256" key="11">
    <source>
        <dbReference type="ARBA" id="ARBA00022922"/>
    </source>
</evidence>
<feature type="region of interest" description="Disordered" evidence="14">
    <location>
        <begin position="111"/>
        <end position="136"/>
    </location>
</feature>
<gene>
    <name evidence="16" type="ORF">EJB05_09583</name>
</gene>
<evidence type="ECO:0000256" key="14">
    <source>
        <dbReference type="SAM" id="MobiDB-lite"/>
    </source>
</evidence>
<comment type="catalytic activity">
    <reaction evidence="1">
        <text>[(1-&gt;4)-alpha-D-glucosyl](n) + ADP-alpha-D-glucose = [(1-&gt;4)-alpha-D-glucosyl](n+1) + ADP + H(+)</text>
        <dbReference type="Rhea" id="RHEA:18189"/>
        <dbReference type="Rhea" id="RHEA-COMP:9584"/>
        <dbReference type="Rhea" id="RHEA-COMP:9587"/>
        <dbReference type="ChEBI" id="CHEBI:15378"/>
        <dbReference type="ChEBI" id="CHEBI:15444"/>
        <dbReference type="ChEBI" id="CHEBI:57498"/>
        <dbReference type="ChEBI" id="CHEBI:456216"/>
        <dbReference type="EC" id="2.4.1.21"/>
    </reaction>
</comment>
<dbReference type="FunFam" id="3.40.50.2000:FF:000165">
    <property type="entry name" value="Starch synthase, chloroplastic/amyloplastic"/>
    <property type="match status" value="1"/>
</dbReference>
<feature type="domain" description="Carbohydrate binding module family 25" evidence="15">
    <location>
        <begin position="936"/>
        <end position="1027"/>
    </location>
</feature>
<feature type="non-terminal residue" evidence="16">
    <location>
        <position position="1"/>
    </location>
</feature>
<feature type="compositionally biased region" description="Low complexity" evidence="14">
    <location>
        <begin position="11"/>
        <end position="20"/>
    </location>
</feature>
<feature type="domain" description="Carbohydrate binding module family 25" evidence="15">
    <location>
        <begin position="1098"/>
        <end position="1187"/>
    </location>
</feature>
<dbReference type="GO" id="GO:0004373">
    <property type="term" value="F:alpha-1,4-glucan glucosyltransferase (UDP-glucose donor) activity"/>
    <property type="evidence" value="ECO:0007669"/>
    <property type="project" value="InterPro"/>
</dbReference>
<evidence type="ECO:0000256" key="1">
    <source>
        <dbReference type="ARBA" id="ARBA00001478"/>
    </source>
</evidence>
<dbReference type="GO" id="GO:0009507">
    <property type="term" value="C:chloroplast"/>
    <property type="evidence" value="ECO:0007669"/>
    <property type="project" value="UniProtKB-SubCell"/>
</dbReference>
<sequence>MALRPQSPRSRPALAVRPAAGVGGGGGLAQSFMRNNKHARSRIIRYLCTISNSGCPNSKSRRTASPNIKVTAFRGYAPRLTVESSTKKREHNDSDEEPVDKYNKLLTTDVPEWTGGREVESHESGLPQNASSSSTLGEVDAVEEAGMDIFEDDFPENSLNDISRGQADAVNKAESEEDYFEVDLSRISLELDAVNEAEGKKDVFAVAGHALSNGTMGEIDVVGEAKAEEEKSEVDLQEIALNSAEAGKVDATDEAETKEDLSVEDSPENALSNVTMGEMDAVVEAKSKEDIYVVDSSRNPWSNVIGGEVDAMDQAKAKQDKFESALSRTALGSAALDEVAAVDKAKAKEDVFVVGLSGIAPNSNVVEEVEAFDEVEAEEDIVEVDLLGFPSINTTTEEEDLMDEDLPIQEAFGVDLSDNTSRYEAVDSADETVAEEDNYQHKYTLLSETSMETKAIDKTSEILKPGLMSLVRVQGPDRLFFSEKGSAADFHQPVVDIQNQVQKVTAFDEQNQSIVGFPKQDLSIAHLREKSHYIIGSPKQEQSIVGFHKQDQSIVGYYRQDTSIVGIPNQTKSIVGSSKLDQSIVGYGKHHQSIVRFAEQKKAIVSFHKQDLSVVGTSRDVHTKQVAIVGSDDARHVRGVEANIGDYTSQKSDAGKLNVMFDVVNLLQKNKENIIEEAEMTTSKKTDEEHLLMVEEQRNVTKEGIEVQMRIDEDKLLHFLPKEEMSWAEFEAGIINEREHYDVDETSMPVEPDIEDSEADVVKADSTINLFLNRDLTALANEPDVLVKGAFNGWRWRLFTERLHKSELGGSWWSCKLYIPKEAYKLDFVFFNGRTVYENNGNNDFVMQIESSMDEHLFEDFLLEEKRRQQTDEAERRRQTDDQRRMEEERVANEAVRAQAKAEVGMKKKKIQDLLKSARTSVEDLWYIEPIMTRQGSAVRLYYNKKLRSLAHSTEIWIHGGYNNWIDGLSFAEQLVQHNDKDSEWWYVEVVVPERAYVLDWVFADGPPGNARNFDNNGRQDFHAILPNIKTDEGYWMDEEQRIYTRLLQERIEREEAIKRKAERSAKMKAEMKEKTMRMFLVSQKHIVYTEPLEIRAGTTVDVLYNPSNTVLNGKPEIWFRCSFNRWMHTDGVLQPQKMVKAENGSHLKATVNVPADAYVMDFVFSEWEEGGIFDNRNGLDYHVPVFGSTAKEPSRHIVHIAVEMAPIAKVGGLGDVVTSLSRAVQDLGHNVEVILPKHDCLNLSCVKNLHVRQSFSWGGTEIRVWSGLVEEVSVYFLEPQNGMFGVGCVYGRNDDRRFGFFCHSALEFLLQSGSSPHIIHCHDWSSAPVAWLYKEHYAQSSLANARVVFTIHNLEFGAHYIGKAMKYCDKATTVSNTYSREVSAHGAIAPHLGKFYGILNGIDPDIWDPYNDNFIPVHYTSENVVEGKRAAKKALQQKLGLQQNDVPIVGIITRLTAQKGIHLIKHAIHRILEQNGQVVLLGSAPDHRIQNDFCNLANTLHGVNYGRVRMCLTYDEPLSHLIYAGSDFIFVPSIFEPCGLTQLVAMRYGSIPIVRKTGGLYDTVFDVEHDKDRARGRGLEPNGFSFEGADTNGVDYVLNRQAQCHPTQCTEFSNVTHHTSAWYSNFRAITAWFDAREWFQSLCKRVMEQDWSWNRPALDYIELYRSAGKF</sequence>
<feature type="region of interest" description="Disordered" evidence="14">
    <location>
        <begin position="246"/>
        <end position="268"/>
    </location>
</feature>
<evidence type="ECO:0000256" key="5">
    <source>
        <dbReference type="ARBA" id="ARBA00010281"/>
    </source>
</evidence>
<dbReference type="Pfam" id="PF16760">
    <property type="entry name" value="CBM53"/>
    <property type="match status" value="3"/>
</dbReference>
<comment type="pathway">
    <text evidence="4">Glycan biosynthesis; starch biosynthesis.</text>
</comment>
<keyword evidence="8" id="KW-0934">Plastid</keyword>
<evidence type="ECO:0000256" key="3">
    <source>
        <dbReference type="ARBA" id="ARBA00004602"/>
    </source>
</evidence>
<evidence type="ECO:0000256" key="10">
    <source>
        <dbReference type="ARBA" id="ARBA00022679"/>
    </source>
</evidence>
<evidence type="ECO:0000256" key="6">
    <source>
        <dbReference type="ARBA" id="ARBA00012588"/>
    </source>
</evidence>
<keyword evidence="13" id="KW-0035">Amyloplast</keyword>
<feature type="compositionally biased region" description="Polar residues" evidence="14">
    <location>
        <begin position="126"/>
        <end position="136"/>
    </location>
</feature>
<accession>A0A5J9W5C5</accession>
<dbReference type="Pfam" id="PF00534">
    <property type="entry name" value="Glycos_transf_1"/>
    <property type="match status" value="1"/>
</dbReference>
<dbReference type="EC" id="2.4.1.21" evidence="6"/>
<dbReference type="OrthoDB" id="639559at2759"/>
<comment type="caution">
    <text evidence="16">The sequence shown here is derived from an EMBL/GenBank/DDBJ whole genome shotgun (WGS) entry which is preliminary data.</text>
</comment>
<evidence type="ECO:0000256" key="2">
    <source>
        <dbReference type="ARBA" id="ARBA00004229"/>
    </source>
</evidence>
<evidence type="ECO:0000256" key="13">
    <source>
        <dbReference type="ARBA" id="ARBA00023234"/>
    </source>
</evidence>
<dbReference type="EMBL" id="RWGY01000005">
    <property type="protein sequence ID" value="TVU43141.1"/>
    <property type="molecule type" value="Genomic_DNA"/>
</dbReference>
<dbReference type="Gene3D" id="2.60.40.10">
    <property type="entry name" value="Immunoglobulins"/>
    <property type="match status" value="1"/>
</dbReference>
<name>A0A5J9W5C5_9POAL</name>
<dbReference type="SUPFAM" id="SSF53756">
    <property type="entry name" value="UDP-Glycosyltransferase/glycogen phosphorylase"/>
    <property type="match status" value="1"/>
</dbReference>
<dbReference type="UniPathway" id="UPA00152"/>
<dbReference type="GO" id="GO:0009011">
    <property type="term" value="F:alpha-1,4-glucan glucosyltransferase (ADP-glucose donor) activity"/>
    <property type="evidence" value="ECO:0007669"/>
    <property type="project" value="UniProtKB-EC"/>
</dbReference>
<keyword evidence="7" id="KW-0150">Chloroplast</keyword>
<comment type="similarity">
    <text evidence="5">Belongs to the glycosyltransferase 1 family. Bacterial/plant glycogen synthase subfamily.</text>
</comment>
<dbReference type="Pfam" id="PF08323">
    <property type="entry name" value="Glyco_transf_5"/>
    <property type="match status" value="1"/>
</dbReference>
<feature type="compositionally biased region" description="Acidic residues" evidence="14">
    <location>
        <begin position="252"/>
        <end position="267"/>
    </location>
</feature>
<evidence type="ECO:0000256" key="4">
    <source>
        <dbReference type="ARBA" id="ARBA00004727"/>
    </source>
</evidence>
<dbReference type="HAMAP" id="MF_00484">
    <property type="entry name" value="Glycogen_synth"/>
    <property type="match status" value="1"/>
</dbReference>
<evidence type="ECO:0000256" key="8">
    <source>
        <dbReference type="ARBA" id="ARBA00022640"/>
    </source>
</evidence>
<feature type="region of interest" description="Disordered" evidence="14">
    <location>
        <begin position="1"/>
        <end position="29"/>
    </location>
</feature>
<feature type="region of interest" description="Disordered" evidence="14">
    <location>
        <begin position="868"/>
        <end position="892"/>
    </location>
</feature>
<dbReference type="InterPro" id="IPR005085">
    <property type="entry name" value="CBM25"/>
</dbReference>
<protein>
    <recommendedName>
        <fullName evidence="6">starch synthase</fullName>
        <ecNumber evidence="6">2.4.1.21</ecNumber>
    </recommendedName>
</protein>
<dbReference type="NCBIfam" id="TIGR02095">
    <property type="entry name" value="glgA"/>
    <property type="match status" value="1"/>
</dbReference>
<dbReference type="GO" id="GO:0010021">
    <property type="term" value="P:amylopectin biosynthetic process"/>
    <property type="evidence" value="ECO:0007669"/>
    <property type="project" value="UniProtKB-ARBA"/>
</dbReference>
<dbReference type="CDD" id="cd03791">
    <property type="entry name" value="GT5_Glycogen_synthase_DULL1-like"/>
    <property type="match status" value="1"/>
</dbReference>
<dbReference type="GO" id="GO:0019252">
    <property type="term" value="P:starch biosynthetic process"/>
    <property type="evidence" value="ECO:0007669"/>
    <property type="project" value="UniProtKB-UniPathway"/>
</dbReference>
<evidence type="ECO:0000256" key="12">
    <source>
        <dbReference type="ARBA" id="ARBA00022946"/>
    </source>
</evidence>
<dbReference type="Proteomes" id="UP000324897">
    <property type="component" value="Unassembled WGS sequence"/>
</dbReference>
<keyword evidence="17" id="KW-1185">Reference proteome</keyword>
<feature type="domain" description="Carbohydrate binding module family 25" evidence="15">
    <location>
        <begin position="765"/>
        <end position="850"/>
    </location>
</feature>
<dbReference type="Gramene" id="TVU43141">
    <property type="protein sequence ID" value="TVU43141"/>
    <property type="gene ID" value="EJB05_09583"/>
</dbReference>
<keyword evidence="9" id="KW-0328">Glycosyltransferase</keyword>
<evidence type="ECO:0000256" key="7">
    <source>
        <dbReference type="ARBA" id="ARBA00022528"/>
    </source>
</evidence>
<dbReference type="PANTHER" id="PTHR46083">
    <property type="match status" value="1"/>
</dbReference>
<keyword evidence="10" id="KW-0808">Transferase</keyword>
<proteinExistence type="inferred from homology"/>
<dbReference type="Gene3D" id="3.40.50.2000">
    <property type="entry name" value="Glycogen Phosphorylase B"/>
    <property type="match status" value="2"/>
</dbReference>
<dbReference type="GO" id="GO:2001070">
    <property type="term" value="F:starch binding"/>
    <property type="evidence" value="ECO:0007669"/>
    <property type="project" value="InterPro"/>
</dbReference>
<reference evidence="16 17" key="1">
    <citation type="journal article" date="2019" name="Sci. Rep.">
        <title>A high-quality genome of Eragrostis curvula grass provides insights into Poaceae evolution and supports new strategies to enhance forage quality.</title>
        <authorList>
            <person name="Carballo J."/>
            <person name="Santos B.A.C.M."/>
            <person name="Zappacosta D."/>
            <person name="Garbus I."/>
            <person name="Selva J.P."/>
            <person name="Gallo C.A."/>
            <person name="Diaz A."/>
            <person name="Albertini E."/>
            <person name="Caccamo M."/>
            <person name="Echenique V."/>
        </authorList>
    </citation>
    <scope>NUCLEOTIDE SEQUENCE [LARGE SCALE GENOMIC DNA]</scope>
    <source>
        <strain evidence="17">cv. Victoria</strain>
        <tissue evidence="16">Leaf</tissue>
    </source>
</reference>
<organism evidence="16 17">
    <name type="scientific">Eragrostis curvula</name>
    <name type="common">weeping love grass</name>
    <dbReference type="NCBI Taxonomy" id="38414"/>
    <lineage>
        <taxon>Eukaryota</taxon>
        <taxon>Viridiplantae</taxon>
        <taxon>Streptophyta</taxon>
        <taxon>Embryophyta</taxon>
        <taxon>Tracheophyta</taxon>
        <taxon>Spermatophyta</taxon>
        <taxon>Magnoliopsida</taxon>
        <taxon>Liliopsida</taxon>
        <taxon>Poales</taxon>
        <taxon>Poaceae</taxon>
        <taxon>PACMAD clade</taxon>
        <taxon>Chloridoideae</taxon>
        <taxon>Eragrostideae</taxon>
        <taxon>Eragrostidinae</taxon>
        <taxon>Eragrostis</taxon>
    </lineage>
</organism>
<dbReference type="InterPro" id="IPR001296">
    <property type="entry name" value="Glyco_trans_1"/>
</dbReference>
<evidence type="ECO:0000313" key="16">
    <source>
        <dbReference type="EMBL" id="TVU43141.1"/>
    </source>
</evidence>
<dbReference type="SMART" id="SM01066">
    <property type="entry name" value="CBM_25"/>
    <property type="match status" value="3"/>
</dbReference>
<keyword evidence="11" id="KW-0750">Starch biosynthesis</keyword>
<dbReference type="InterPro" id="IPR013783">
    <property type="entry name" value="Ig-like_fold"/>
</dbReference>
<evidence type="ECO:0000256" key="9">
    <source>
        <dbReference type="ARBA" id="ARBA00022676"/>
    </source>
</evidence>
<dbReference type="InterPro" id="IPR013534">
    <property type="entry name" value="Starch_synth_cat_dom"/>
</dbReference>
<keyword evidence="12" id="KW-0809">Transit peptide</keyword>
<comment type="subcellular location">
    <subcellularLocation>
        <location evidence="3">Plastid</location>
        <location evidence="3">Amyloplast</location>
    </subcellularLocation>
    <subcellularLocation>
        <location evidence="2">Plastid</location>
        <location evidence="2">Chloroplast</location>
    </subcellularLocation>
</comment>
<dbReference type="GO" id="GO:0009501">
    <property type="term" value="C:amyloplast"/>
    <property type="evidence" value="ECO:0007669"/>
    <property type="project" value="UniProtKB-SubCell"/>
</dbReference>
<evidence type="ECO:0000259" key="15">
    <source>
        <dbReference type="SMART" id="SM01066"/>
    </source>
</evidence>
<dbReference type="PANTHER" id="PTHR46083:SF5">
    <property type="entry name" value="STARCH SYNTHASE 3, CHLOROPLASTIC_AMYLOPLASTIC"/>
    <property type="match status" value="1"/>
</dbReference>
<dbReference type="InterPro" id="IPR011835">
    <property type="entry name" value="GS/SS"/>
</dbReference>
<evidence type="ECO:0000313" key="17">
    <source>
        <dbReference type="Proteomes" id="UP000324897"/>
    </source>
</evidence>